<dbReference type="GO" id="GO:0016020">
    <property type="term" value="C:membrane"/>
    <property type="evidence" value="ECO:0007669"/>
    <property type="project" value="UniProtKB-SubCell"/>
</dbReference>
<keyword evidence="5" id="KW-0808">Transferase</keyword>
<dbReference type="Gene3D" id="6.10.340.10">
    <property type="match status" value="1"/>
</dbReference>
<evidence type="ECO:0000256" key="2">
    <source>
        <dbReference type="ARBA" id="ARBA00004370"/>
    </source>
</evidence>
<dbReference type="GO" id="GO:0005524">
    <property type="term" value="F:ATP binding"/>
    <property type="evidence" value="ECO:0007669"/>
    <property type="project" value="UniProtKB-KW"/>
</dbReference>
<keyword evidence="9" id="KW-0472">Membrane</keyword>
<dbReference type="Gene3D" id="3.30.565.10">
    <property type="entry name" value="Histidine kinase-like ATPase, C-terminal domain"/>
    <property type="match status" value="1"/>
</dbReference>
<dbReference type="EMBL" id="PXYL01000014">
    <property type="protein sequence ID" value="PSJ57382.1"/>
    <property type="molecule type" value="Genomic_DNA"/>
</dbReference>
<gene>
    <name evidence="12" type="ORF">C7I85_22620</name>
</gene>
<keyword evidence="6" id="KW-0547">Nucleotide-binding</keyword>
<dbReference type="Pfam" id="PF02518">
    <property type="entry name" value="HATPase_c"/>
    <property type="match status" value="1"/>
</dbReference>
<keyword evidence="8" id="KW-0067">ATP-binding</keyword>
<dbReference type="PANTHER" id="PTHR44936">
    <property type="entry name" value="SENSOR PROTEIN CREC"/>
    <property type="match status" value="1"/>
</dbReference>
<evidence type="ECO:0000256" key="9">
    <source>
        <dbReference type="SAM" id="Phobius"/>
    </source>
</evidence>
<comment type="catalytic activity">
    <reaction evidence="1">
        <text>ATP + protein L-histidine = ADP + protein N-phospho-L-histidine.</text>
        <dbReference type="EC" id="2.7.13.3"/>
    </reaction>
</comment>
<dbReference type="Proteomes" id="UP000240653">
    <property type="component" value="Unassembled WGS sequence"/>
</dbReference>
<keyword evidence="9" id="KW-0812">Transmembrane</keyword>
<comment type="caution">
    <text evidence="12">The sequence shown here is derived from an EMBL/GenBank/DDBJ whole genome shotgun (WGS) entry which is preliminary data.</text>
</comment>
<dbReference type="InterPro" id="IPR036890">
    <property type="entry name" value="HATPase_C_sf"/>
</dbReference>
<keyword evidence="9" id="KW-1133">Transmembrane helix</keyword>
<evidence type="ECO:0000256" key="4">
    <source>
        <dbReference type="ARBA" id="ARBA00022553"/>
    </source>
</evidence>
<evidence type="ECO:0000259" key="10">
    <source>
        <dbReference type="PROSITE" id="PS50109"/>
    </source>
</evidence>
<dbReference type="SMART" id="SM00387">
    <property type="entry name" value="HATPase_c"/>
    <property type="match status" value="1"/>
</dbReference>
<keyword evidence="7 12" id="KW-0418">Kinase</keyword>
<name>A0A2P7S4M1_9HYPH</name>
<reference evidence="12 13" key="1">
    <citation type="submission" date="2018-03" db="EMBL/GenBank/DDBJ databases">
        <title>The draft genome of Mesorhizobium soli JCM 19897.</title>
        <authorList>
            <person name="Li L."/>
            <person name="Liu L."/>
            <person name="Liang L."/>
            <person name="Wang T."/>
            <person name="Zhang X."/>
        </authorList>
    </citation>
    <scope>NUCLEOTIDE SEQUENCE [LARGE SCALE GENOMIC DNA]</scope>
    <source>
        <strain evidence="12 13">JCM 19897</strain>
    </source>
</reference>
<comment type="subcellular location">
    <subcellularLocation>
        <location evidence="2">Membrane</location>
    </subcellularLocation>
</comment>
<keyword evidence="13" id="KW-1185">Reference proteome</keyword>
<dbReference type="InterPro" id="IPR003594">
    <property type="entry name" value="HATPase_dom"/>
</dbReference>
<evidence type="ECO:0000313" key="13">
    <source>
        <dbReference type="Proteomes" id="UP000240653"/>
    </source>
</evidence>
<dbReference type="RefSeq" id="WP_106726282.1">
    <property type="nucleotide sequence ID" value="NZ_PXYL01000014.1"/>
</dbReference>
<dbReference type="InterPro" id="IPR005467">
    <property type="entry name" value="His_kinase_dom"/>
</dbReference>
<dbReference type="InterPro" id="IPR003660">
    <property type="entry name" value="HAMP_dom"/>
</dbReference>
<evidence type="ECO:0000256" key="7">
    <source>
        <dbReference type="ARBA" id="ARBA00022777"/>
    </source>
</evidence>
<evidence type="ECO:0000256" key="3">
    <source>
        <dbReference type="ARBA" id="ARBA00012438"/>
    </source>
</evidence>
<dbReference type="PANTHER" id="PTHR44936:SF10">
    <property type="entry name" value="SENSOR PROTEIN RSTB"/>
    <property type="match status" value="1"/>
</dbReference>
<proteinExistence type="predicted"/>
<feature type="domain" description="Histidine kinase" evidence="10">
    <location>
        <begin position="267"/>
        <end position="479"/>
    </location>
</feature>
<evidence type="ECO:0000256" key="8">
    <source>
        <dbReference type="ARBA" id="ARBA00022840"/>
    </source>
</evidence>
<dbReference type="SUPFAM" id="SSF55874">
    <property type="entry name" value="ATPase domain of HSP90 chaperone/DNA topoisomerase II/histidine kinase"/>
    <property type="match status" value="1"/>
</dbReference>
<dbReference type="GO" id="GO:0007165">
    <property type="term" value="P:signal transduction"/>
    <property type="evidence" value="ECO:0007669"/>
    <property type="project" value="InterPro"/>
</dbReference>
<dbReference type="AlphaFoldDB" id="A0A2P7S4M1"/>
<evidence type="ECO:0000259" key="11">
    <source>
        <dbReference type="PROSITE" id="PS50885"/>
    </source>
</evidence>
<dbReference type="PROSITE" id="PS50109">
    <property type="entry name" value="HIS_KIN"/>
    <property type="match status" value="1"/>
</dbReference>
<dbReference type="OrthoDB" id="9784218at2"/>
<feature type="transmembrane region" description="Helical" evidence="9">
    <location>
        <begin position="27"/>
        <end position="50"/>
    </location>
</feature>
<dbReference type="InterPro" id="IPR050980">
    <property type="entry name" value="2C_sensor_his_kinase"/>
</dbReference>
<dbReference type="InterPro" id="IPR004358">
    <property type="entry name" value="Sig_transdc_His_kin-like_C"/>
</dbReference>
<sequence length="493" mass="53936">MGDNAITDPGRGQARTVPLARGLSTKLLVLTAIFVLLAEILIFAPSVAYFRLRWLEERLGTAAAVSVLLVQNNSPGISREVQDEVLRSMGVKAIAIRDGGESRMLVASEVPPQVDEHIDLANTGPVLAMREALDTLVFGGDRILRVFGHVGDSEKEFELIISDHKLRNAMLTYSRNVALLSLLISLFTATLVFYAIDRIMIRPIRDMTRSMLTFSQAPDDPASIIAPEPRADEIGVAERELSDMQQRLQRTLGEQKHLADLGLAVSKINHDMRNILASAQLMSDRLGMVKDPTVQSLVPKLVRALNRAVSYSEGVITYGRTQEAPPSRRRLRLRQTIEDVQGLLGIEPEGDIEFENQVDPNFEIDADSEQLVRVLTNLCRNSLQAMAGDKEGAIVKRLTISAERNGSVSRILVADTGPGLPQKARENLFSAFRGSARSGGTGLGLAIAYELVRAHGGTLELVESVGGRTVFSITIPDQPVRLDEARSSLRRPA</sequence>
<feature type="domain" description="HAMP" evidence="11">
    <location>
        <begin position="198"/>
        <end position="253"/>
    </location>
</feature>
<protein>
    <recommendedName>
        <fullName evidence="3">histidine kinase</fullName>
        <ecNumber evidence="3">2.7.13.3</ecNumber>
    </recommendedName>
</protein>
<dbReference type="EC" id="2.7.13.3" evidence="3"/>
<feature type="transmembrane region" description="Helical" evidence="9">
    <location>
        <begin position="177"/>
        <end position="196"/>
    </location>
</feature>
<dbReference type="PROSITE" id="PS50885">
    <property type="entry name" value="HAMP"/>
    <property type="match status" value="1"/>
</dbReference>
<dbReference type="GO" id="GO:0004673">
    <property type="term" value="F:protein histidine kinase activity"/>
    <property type="evidence" value="ECO:0007669"/>
    <property type="project" value="UniProtKB-EC"/>
</dbReference>
<dbReference type="PRINTS" id="PR00344">
    <property type="entry name" value="BCTRLSENSOR"/>
</dbReference>
<organism evidence="12 13">
    <name type="scientific">Pseudaminobacter soli</name>
    <name type="common">ex Li et al. 2025</name>
    <dbReference type="NCBI Taxonomy" id="1295366"/>
    <lineage>
        <taxon>Bacteria</taxon>
        <taxon>Pseudomonadati</taxon>
        <taxon>Pseudomonadota</taxon>
        <taxon>Alphaproteobacteria</taxon>
        <taxon>Hyphomicrobiales</taxon>
        <taxon>Phyllobacteriaceae</taxon>
        <taxon>Pseudaminobacter</taxon>
    </lineage>
</organism>
<evidence type="ECO:0000256" key="6">
    <source>
        <dbReference type="ARBA" id="ARBA00022741"/>
    </source>
</evidence>
<accession>A0A2P7S4M1</accession>
<evidence type="ECO:0000313" key="12">
    <source>
        <dbReference type="EMBL" id="PSJ57382.1"/>
    </source>
</evidence>
<keyword evidence="4" id="KW-0597">Phosphoprotein</keyword>
<dbReference type="CDD" id="cd00075">
    <property type="entry name" value="HATPase"/>
    <property type="match status" value="1"/>
</dbReference>
<evidence type="ECO:0000256" key="1">
    <source>
        <dbReference type="ARBA" id="ARBA00000085"/>
    </source>
</evidence>
<evidence type="ECO:0000256" key="5">
    <source>
        <dbReference type="ARBA" id="ARBA00022679"/>
    </source>
</evidence>